<name>A0A495XV96_9MICO</name>
<evidence type="ECO:0008006" key="5">
    <source>
        <dbReference type="Google" id="ProtNLM"/>
    </source>
</evidence>
<evidence type="ECO:0000313" key="3">
    <source>
        <dbReference type="EMBL" id="RKT78490.1"/>
    </source>
</evidence>
<keyword evidence="4" id="KW-1185">Reference proteome</keyword>
<comment type="caution">
    <text evidence="3">The sequence shown here is derived from an EMBL/GenBank/DDBJ whole genome shotgun (WGS) entry which is preliminary data.</text>
</comment>
<feature type="transmembrane region" description="Helical" evidence="2">
    <location>
        <begin position="190"/>
        <end position="210"/>
    </location>
</feature>
<dbReference type="EMBL" id="RBXT01000001">
    <property type="protein sequence ID" value="RKT78490.1"/>
    <property type="molecule type" value="Genomic_DNA"/>
</dbReference>
<proteinExistence type="predicted"/>
<keyword evidence="2" id="KW-0812">Transmembrane</keyword>
<dbReference type="AlphaFoldDB" id="A0A495XV96"/>
<reference evidence="3 4" key="1">
    <citation type="submission" date="2018-10" db="EMBL/GenBank/DDBJ databases">
        <title>Sequencing the genomes of 1000 actinobacteria strains.</title>
        <authorList>
            <person name="Klenk H.-P."/>
        </authorList>
    </citation>
    <scope>NUCLEOTIDE SEQUENCE [LARGE SCALE GENOMIC DNA]</scope>
    <source>
        <strain evidence="3 4">DSM 44267</strain>
    </source>
</reference>
<feature type="compositionally biased region" description="Low complexity" evidence="1">
    <location>
        <begin position="221"/>
        <end position="230"/>
    </location>
</feature>
<protein>
    <recommendedName>
        <fullName evidence="5">Capsular polysaccharide biosynthesis protein</fullName>
    </recommendedName>
</protein>
<organism evidence="3 4">
    <name type="scientific">Terracoccus luteus</name>
    <dbReference type="NCBI Taxonomy" id="53356"/>
    <lineage>
        <taxon>Bacteria</taxon>
        <taxon>Bacillati</taxon>
        <taxon>Actinomycetota</taxon>
        <taxon>Actinomycetes</taxon>
        <taxon>Micrococcales</taxon>
        <taxon>Intrasporangiaceae</taxon>
        <taxon>Terracoccus</taxon>
    </lineage>
</organism>
<evidence type="ECO:0000256" key="2">
    <source>
        <dbReference type="SAM" id="Phobius"/>
    </source>
</evidence>
<gene>
    <name evidence="3" type="ORF">DFJ68_1936</name>
</gene>
<evidence type="ECO:0000313" key="4">
    <source>
        <dbReference type="Proteomes" id="UP000278440"/>
    </source>
</evidence>
<evidence type="ECO:0000256" key="1">
    <source>
        <dbReference type="SAM" id="MobiDB-lite"/>
    </source>
</evidence>
<dbReference type="Proteomes" id="UP000278440">
    <property type="component" value="Unassembled WGS sequence"/>
</dbReference>
<accession>A0A495XV96</accession>
<keyword evidence="2" id="KW-1133">Transmembrane helix</keyword>
<feature type="region of interest" description="Disordered" evidence="1">
    <location>
        <begin position="214"/>
        <end position="238"/>
    </location>
</feature>
<keyword evidence="2" id="KW-0472">Membrane</keyword>
<sequence>MKGPLVTSRRFLQLVRRFWFVVALGVAVAGLLALRTAPETVFWVKQSVTVVQPAEPTTPKTLEDLPSTAVPAATVLMQIVNGNHSAPRSNAADATLYGEGKRDAVSARLRDVGGQWGSVIPNPIIDVQVVGPTPEGVSAQLTAETDRIATALATLQQRLHVDPTRQLVIQPPQVGPSVVEVSGSRTRARAATVAIVLLATGTLLVALDRLPTRAARRSRRTPAGPASRAPRILERRPA</sequence>